<accession>A0ABS0SBM0</accession>
<dbReference type="RefSeq" id="WP_198475361.1">
    <property type="nucleotide sequence ID" value="NZ_JADGMQ010000002.1"/>
</dbReference>
<proteinExistence type="predicted"/>
<organism evidence="1 2">
    <name type="scientific">Aquamicrobium zhengzhouense</name>
    <dbReference type="NCBI Taxonomy" id="2781738"/>
    <lineage>
        <taxon>Bacteria</taxon>
        <taxon>Pseudomonadati</taxon>
        <taxon>Pseudomonadota</taxon>
        <taxon>Alphaproteobacteria</taxon>
        <taxon>Hyphomicrobiales</taxon>
        <taxon>Phyllobacteriaceae</taxon>
        <taxon>Aquamicrobium</taxon>
    </lineage>
</organism>
<dbReference type="Proteomes" id="UP000601789">
    <property type="component" value="Unassembled WGS sequence"/>
</dbReference>
<keyword evidence="2" id="KW-1185">Reference proteome</keyword>
<dbReference type="EMBL" id="JADGMQ010000002">
    <property type="protein sequence ID" value="MBI1620035.1"/>
    <property type="molecule type" value="Genomic_DNA"/>
</dbReference>
<reference evidence="1 2" key="1">
    <citation type="submission" date="2020-10" db="EMBL/GenBank/DDBJ databases">
        <title>Aquamicrobium zhengzhouensis sp. nov., a exopolysaccharide producing bacterium isolated from farmland soil.</title>
        <authorList>
            <person name="Wang X."/>
        </authorList>
    </citation>
    <scope>NUCLEOTIDE SEQUENCE [LARGE SCALE GENOMIC DNA]</scope>
    <source>
        <strain evidence="2">cd-1</strain>
    </source>
</reference>
<sequence>MTEAKLLPTVWIMRVKDGFYPIQPSEFCKPETHGKLNPHVLSIEDAEGNVLWKREPVQ</sequence>
<protein>
    <submittedName>
        <fullName evidence="1">Uncharacterized protein</fullName>
    </submittedName>
</protein>
<comment type="caution">
    <text evidence="1">The sequence shown here is derived from an EMBL/GenBank/DDBJ whole genome shotgun (WGS) entry which is preliminary data.</text>
</comment>
<name>A0ABS0SBM0_9HYPH</name>
<gene>
    <name evidence="1" type="ORF">IOD40_05075</name>
</gene>
<evidence type="ECO:0000313" key="1">
    <source>
        <dbReference type="EMBL" id="MBI1620035.1"/>
    </source>
</evidence>
<evidence type="ECO:0000313" key="2">
    <source>
        <dbReference type="Proteomes" id="UP000601789"/>
    </source>
</evidence>